<dbReference type="GO" id="GO:0004842">
    <property type="term" value="F:ubiquitin-protein transferase activity"/>
    <property type="evidence" value="ECO:0007669"/>
    <property type="project" value="InterPro"/>
</dbReference>
<dbReference type="Pfam" id="PF23419">
    <property type="entry name" value="WD40_RFWD3"/>
    <property type="match status" value="1"/>
</dbReference>
<dbReference type="GO" id="GO:0036297">
    <property type="term" value="P:interstrand cross-link repair"/>
    <property type="evidence" value="ECO:0007669"/>
    <property type="project" value="InterPro"/>
</dbReference>
<keyword evidence="3" id="KW-1185">Reference proteome</keyword>
<gene>
    <name evidence="2" type="ORF">M569_13373</name>
</gene>
<dbReference type="InterPro" id="IPR015943">
    <property type="entry name" value="WD40/YVTN_repeat-like_dom_sf"/>
</dbReference>
<dbReference type="InterPro" id="IPR056527">
    <property type="entry name" value="WD40_RFWD3"/>
</dbReference>
<dbReference type="Gene3D" id="2.130.10.10">
    <property type="entry name" value="YVTN repeat-like/Quinoprotein amine dehydrogenase"/>
    <property type="match status" value="1"/>
</dbReference>
<comment type="caution">
    <text evidence="2">The sequence shown here is derived from an EMBL/GenBank/DDBJ whole genome shotgun (WGS) entry which is preliminary data.</text>
</comment>
<evidence type="ECO:0000313" key="2">
    <source>
        <dbReference type="EMBL" id="EPS61424.1"/>
    </source>
</evidence>
<organism evidence="2 3">
    <name type="scientific">Genlisea aurea</name>
    <dbReference type="NCBI Taxonomy" id="192259"/>
    <lineage>
        <taxon>Eukaryota</taxon>
        <taxon>Viridiplantae</taxon>
        <taxon>Streptophyta</taxon>
        <taxon>Embryophyta</taxon>
        <taxon>Tracheophyta</taxon>
        <taxon>Spermatophyta</taxon>
        <taxon>Magnoliopsida</taxon>
        <taxon>eudicotyledons</taxon>
        <taxon>Gunneridae</taxon>
        <taxon>Pentapetalae</taxon>
        <taxon>asterids</taxon>
        <taxon>lamiids</taxon>
        <taxon>Lamiales</taxon>
        <taxon>Lentibulariaceae</taxon>
        <taxon>Genlisea</taxon>
    </lineage>
</organism>
<dbReference type="SUPFAM" id="SSF101908">
    <property type="entry name" value="Putative isomerase YbhE"/>
    <property type="match status" value="1"/>
</dbReference>
<dbReference type="GO" id="GO:0005634">
    <property type="term" value="C:nucleus"/>
    <property type="evidence" value="ECO:0007669"/>
    <property type="project" value="InterPro"/>
</dbReference>
<dbReference type="GO" id="GO:0016567">
    <property type="term" value="P:protein ubiquitination"/>
    <property type="evidence" value="ECO:0007669"/>
    <property type="project" value="InterPro"/>
</dbReference>
<dbReference type="OrthoDB" id="5600418at2759"/>
<accession>S8C451</accession>
<dbReference type="InterPro" id="IPR037381">
    <property type="entry name" value="RFWD3"/>
</dbReference>
<evidence type="ECO:0000313" key="3">
    <source>
        <dbReference type="Proteomes" id="UP000015453"/>
    </source>
</evidence>
<protein>
    <recommendedName>
        <fullName evidence="1">E3 ubiquitin-protein ligase RFWD3-like WD40 domain-containing protein</fullName>
    </recommendedName>
</protein>
<feature type="non-terminal residue" evidence="2">
    <location>
        <position position="321"/>
    </location>
</feature>
<evidence type="ECO:0000259" key="1">
    <source>
        <dbReference type="Pfam" id="PF23419"/>
    </source>
</evidence>
<dbReference type="AlphaFoldDB" id="S8C451"/>
<dbReference type="Proteomes" id="UP000015453">
    <property type="component" value="Unassembled WGS sequence"/>
</dbReference>
<feature type="non-terminal residue" evidence="2">
    <location>
        <position position="1"/>
    </location>
</feature>
<feature type="domain" description="E3 ubiquitin-protein ligase RFWD3-like WD40" evidence="1">
    <location>
        <begin position="6"/>
        <end position="305"/>
    </location>
</feature>
<dbReference type="PANTHER" id="PTHR16047">
    <property type="entry name" value="RFWD3 PROTEIN"/>
    <property type="match status" value="1"/>
</dbReference>
<dbReference type="PANTHER" id="PTHR16047:SF13">
    <property type="entry name" value="E3 UBIQUITIN-PROTEIN LIGASE RFWD3"/>
    <property type="match status" value="1"/>
</dbReference>
<name>S8C451_9LAMI</name>
<reference evidence="2 3" key="1">
    <citation type="journal article" date="2013" name="BMC Genomics">
        <title>The miniature genome of a carnivorous plant Genlisea aurea contains a low number of genes and short non-coding sequences.</title>
        <authorList>
            <person name="Leushkin E.V."/>
            <person name="Sutormin R.A."/>
            <person name="Nabieva E.R."/>
            <person name="Penin A.A."/>
            <person name="Kondrashov A.S."/>
            <person name="Logacheva M.D."/>
        </authorList>
    </citation>
    <scope>NUCLEOTIDE SEQUENCE [LARGE SCALE GENOMIC DNA]</scope>
</reference>
<proteinExistence type="predicted"/>
<sequence length="321" mass="34667">DFHFDGARLFDFDASSHTFVVARRLLGRGGVHVLTKVSLLSEGETEDIQLPDSSKAVKDLKVSPHGRLVMLASLGRKLLILSTESNNTILAYDLPAAAWSCAWDCCDSHYVYTGLQNGTVLQFDMRKTAGCTAALAEFACNPVHTLASLPSSSSGYAAVVAASSAGLCGYEFAGSERRPFVFPESGNCGVCISASCSVSGDYVVASYRPRVEALNPNVQRAQSSTVGTHVVYRRSECLSYERLGAARGNVDVTRLPRSAVIDGVYENHPVFASADESTDEIVFRELPDFTVLDRIPPRKHPVRDIKFDSRLSSGTLGCLCD</sequence>
<dbReference type="EMBL" id="AUSU01006863">
    <property type="protein sequence ID" value="EPS61424.1"/>
    <property type="molecule type" value="Genomic_DNA"/>
</dbReference>